<dbReference type="AlphaFoldDB" id="A0AAV1IUN3"/>
<sequence length="199" mass="21857">MRGWAGGTGARRAGAVISIAACIMRLPPALANHVCLFCLRIATRGEYFLLQSAERAVAATDKVHHQDPNTTEQSDISAQTSCLLRPPPPPAVPTQIKQHYSRTSHYRLLVSLLNHEPECVERRANAKGAERNEGRDIAEIRLVFLNESKPYPHTFTSVYPQEQKSNILTNIASTDKVSSDICSKTAKRLAPGEGNVDTN</sequence>
<evidence type="ECO:0000256" key="1">
    <source>
        <dbReference type="SAM" id="SignalP"/>
    </source>
</evidence>
<dbReference type="Proteomes" id="UP001497472">
    <property type="component" value="Unassembled WGS sequence"/>
</dbReference>
<proteinExistence type="predicted"/>
<dbReference type="EMBL" id="CAVLEF010000001">
    <property type="protein sequence ID" value="CAK1540836.1"/>
    <property type="molecule type" value="Genomic_DNA"/>
</dbReference>
<protein>
    <submittedName>
        <fullName evidence="2">Uncharacterized protein</fullName>
    </submittedName>
</protein>
<feature type="chain" id="PRO_5043662314" evidence="1">
    <location>
        <begin position="32"/>
        <end position="199"/>
    </location>
</feature>
<evidence type="ECO:0000313" key="2">
    <source>
        <dbReference type="EMBL" id="CAK1540836.1"/>
    </source>
</evidence>
<reference evidence="2 3" key="1">
    <citation type="submission" date="2023-11" db="EMBL/GenBank/DDBJ databases">
        <authorList>
            <person name="Okamura Y."/>
        </authorList>
    </citation>
    <scope>NUCLEOTIDE SEQUENCE [LARGE SCALE GENOMIC DNA]</scope>
</reference>
<comment type="caution">
    <text evidence="2">The sequence shown here is derived from an EMBL/GenBank/DDBJ whole genome shotgun (WGS) entry which is preliminary data.</text>
</comment>
<name>A0AAV1IUN3_9NEOP</name>
<organism evidence="2 3">
    <name type="scientific">Leptosia nina</name>
    <dbReference type="NCBI Taxonomy" id="320188"/>
    <lineage>
        <taxon>Eukaryota</taxon>
        <taxon>Metazoa</taxon>
        <taxon>Ecdysozoa</taxon>
        <taxon>Arthropoda</taxon>
        <taxon>Hexapoda</taxon>
        <taxon>Insecta</taxon>
        <taxon>Pterygota</taxon>
        <taxon>Neoptera</taxon>
        <taxon>Endopterygota</taxon>
        <taxon>Lepidoptera</taxon>
        <taxon>Glossata</taxon>
        <taxon>Ditrysia</taxon>
        <taxon>Papilionoidea</taxon>
        <taxon>Pieridae</taxon>
        <taxon>Pierinae</taxon>
        <taxon>Leptosia</taxon>
    </lineage>
</organism>
<gene>
    <name evidence="2" type="ORF">LNINA_LOCUS857</name>
</gene>
<evidence type="ECO:0000313" key="3">
    <source>
        <dbReference type="Proteomes" id="UP001497472"/>
    </source>
</evidence>
<accession>A0AAV1IUN3</accession>
<feature type="signal peptide" evidence="1">
    <location>
        <begin position="1"/>
        <end position="31"/>
    </location>
</feature>
<keyword evidence="1" id="KW-0732">Signal</keyword>
<keyword evidence="3" id="KW-1185">Reference proteome</keyword>